<dbReference type="PANTHER" id="PTHR47932:SF51">
    <property type="entry name" value="PENTACOTRIPEPTIDE-REPEAT REGION OF PRORP DOMAIN-CONTAINING PROTEIN"/>
    <property type="match status" value="1"/>
</dbReference>
<dbReference type="GO" id="GO:0003729">
    <property type="term" value="F:mRNA binding"/>
    <property type="evidence" value="ECO:0007669"/>
    <property type="project" value="TreeGrafter"/>
</dbReference>
<organism evidence="3 4">
    <name type="scientific">Aristolochia fimbriata</name>
    <name type="common">White veined hardy Dutchman's pipe vine</name>
    <dbReference type="NCBI Taxonomy" id="158543"/>
    <lineage>
        <taxon>Eukaryota</taxon>
        <taxon>Viridiplantae</taxon>
        <taxon>Streptophyta</taxon>
        <taxon>Embryophyta</taxon>
        <taxon>Tracheophyta</taxon>
        <taxon>Spermatophyta</taxon>
        <taxon>Magnoliopsida</taxon>
        <taxon>Magnoliidae</taxon>
        <taxon>Piperales</taxon>
        <taxon>Aristolochiaceae</taxon>
        <taxon>Aristolochia</taxon>
    </lineage>
</organism>
<evidence type="ECO:0000313" key="4">
    <source>
        <dbReference type="Proteomes" id="UP000825729"/>
    </source>
</evidence>
<reference evidence="3 4" key="1">
    <citation type="submission" date="2021-07" db="EMBL/GenBank/DDBJ databases">
        <title>The Aristolochia fimbriata genome: insights into angiosperm evolution, floral development and chemical biosynthesis.</title>
        <authorList>
            <person name="Jiao Y."/>
        </authorList>
    </citation>
    <scope>NUCLEOTIDE SEQUENCE [LARGE SCALE GENOMIC DNA]</scope>
    <source>
        <strain evidence="3">IBCAS-2021</strain>
        <tissue evidence="3">Leaf</tissue>
    </source>
</reference>
<dbReference type="Pfam" id="PF13041">
    <property type="entry name" value="PPR_2"/>
    <property type="match status" value="5"/>
</dbReference>
<dbReference type="NCBIfam" id="TIGR00756">
    <property type="entry name" value="PPR"/>
    <property type="match status" value="7"/>
</dbReference>
<name>A0AAV7ELV8_ARIFI</name>
<feature type="repeat" description="PPR" evidence="2">
    <location>
        <begin position="425"/>
        <end position="459"/>
    </location>
</feature>
<comment type="caution">
    <text evidence="3">The sequence shown here is derived from an EMBL/GenBank/DDBJ whole genome shotgun (WGS) entry which is preliminary data.</text>
</comment>
<evidence type="ECO:0000256" key="2">
    <source>
        <dbReference type="PROSITE-ProRule" id="PRU00708"/>
    </source>
</evidence>
<sequence length="552" mass="62306">MSRRQVGFFSRILLQKRCACSTYSSACSAVLLDERVNDPIPETKSTCEIYHEDITSWVSREPSLFPLVVRVLKSVDWEAVRKINFSEAVQRYGLSHSLEAFSVIIDILSFAGRPGKVHFLVRQIVSFCWSNNYDTFALFAVLVSAKGSVSTSEALFQAFIKSSLLINALDVFLKAKELDQRLSISSCNSLLKLLAEKNEKDLINSFFTEMDNSGPSPNVYTFTILLEFYCEVDMVLASKFLKAMDVRGLKPTVVTYSTFLHGLCRAGHTDSALAFLQELRMKNISLNHYCYNAIIHGFCREGKLDDAKFVLVKMKEYGLLPDVHTYIISRLCRERKSELAQAVFNLMEERRCHPDVVVYSTLIGGFAKETRLVQANKLYLQMLKYKIKPNAVTYTNLITAFINDHQILNAESIFDQMILKGIEPDVISYTAIISGFCKAWNLKKAREFFQKMEKSGLVPDVVAYTCLINGYCKSQQMANAIALLHGMKTRNVSPNVVTYIALISGLLKDNNLCGAERYCQEMLDEGVLQDPLACLLLDKMLEEALGSEDDDL</sequence>
<evidence type="ECO:0000313" key="3">
    <source>
        <dbReference type="EMBL" id="KAG9449773.1"/>
    </source>
</evidence>
<feature type="repeat" description="PPR" evidence="2">
    <location>
        <begin position="390"/>
        <end position="424"/>
    </location>
</feature>
<dbReference type="AlphaFoldDB" id="A0AAV7ELV8"/>
<dbReference type="Gene3D" id="1.25.40.10">
    <property type="entry name" value="Tetratricopeptide repeat domain"/>
    <property type="match status" value="4"/>
</dbReference>
<evidence type="ECO:0008006" key="5">
    <source>
        <dbReference type="Google" id="ProtNLM"/>
    </source>
</evidence>
<gene>
    <name evidence="3" type="ORF">H6P81_009738</name>
</gene>
<feature type="repeat" description="PPR" evidence="2">
    <location>
        <begin position="252"/>
        <end position="286"/>
    </location>
</feature>
<keyword evidence="4" id="KW-1185">Reference proteome</keyword>
<feature type="repeat" description="PPR" evidence="2">
    <location>
        <begin position="287"/>
        <end position="321"/>
    </location>
</feature>
<evidence type="ECO:0000256" key="1">
    <source>
        <dbReference type="ARBA" id="ARBA00022737"/>
    </source>
</evidence>
<dbReference type="PANTHER" id="PTHR47932">
    <property type="entry name" value="ATPASE EXPRESSION PROTEIN 3"/>
    <property type="match status" value="1"/>
</dbReference>
<protein>
    <recommendedName>
        <fullName evidence="5">Pentatricopeptide repeat-containing protein</fullName>
    </recommendedName>
</protein>
<feature type="repeat" description="PPR" evidence="2">
    <location>
        <begin position="460"/>
        <end position="494"/>
    </location>
</feature>
<dbReference type="InterPro" id="IPR002885">
    <property type="entry name" value="PPR_rpt"/>
</dbReference>
<keyword evidence="1" id="KW-0677">Repeat</keyword>
<dbReference type="EMBL" id="JAINDJ010000004">
    <property type="protein sequence ID" value="KAG9449773.1"/>
    <property type="molecule type" value="Genomic_DNA"/>
</dbReference>
<dbReference type="Proteomes" id="UP000825729">
    <property type="component" value="Unassembled WGS sequence"/>
</dbReference>
<dbReference type="PROSITE" id="PS51375">
    <property type="entry name" value="PPR"/>
    <property type="match status" value="7"/>
</dbReference>
<dbReference type="InterPro" id="IPR011990">
    <property type="entry name" value="TPR-like_helical_dom_sf"/>
</dbReference>
<accession>A0AAV7ELV8</accession>
<proteinExistence type="predicted"/>
<feature type="repeat" description="PPR" evidence="2">
    <location>
        <begin position="495"/>
        <end position="529"/>
    </location>
</feature>
<feature type="repeat" description="PPR" evidence="2">
    <location>
        <begin position="355"/>
        <end position="389"/>
    </location>
</feature>